<dbReference type="AlphaFoldDB" id="A0A6V8KEB4"/>
<organism evidence="1 2">
    <name type="scientific">Phytohabitans houttuyneae</name>
    <dbReference type="NCBI Taxonomy" id="1076126"/>
    <lineage>
        <taxon>Bacteria</taxon>
        <taxon>Bacillati</taxon>
        <taxon>Actinomycetota</taxon>
        <taxon>Actinomycetes</taxon>
        <taxon>Micromonosporales</taxon>
        <taxon>Micromonosporaceae</taxon>
    </lineage>
</organism>
<accession>A0A6V8KEB4</accession>
<reference evidence="1 2" key="1">
    <citation type="submission" date="2020-03" db="EMBL/GenBank/DDBJ databases">
        <title>Whole genome shotgun sequence of Phytohabitans houttuyneae NBRC 108639.</title>
        <authorList>
            <person name="Komaki H."/>
            <person name="Tamura T."/>
        </authorList>
    </citation>
    <scope>NUCLEOTIDE SEQUENCE [LARGE SCALE GENOMIC DNA]</scope>
    <source>
        <strain evidence="1 2">NBRC 108639</strain>
    </source>
</reference>
<comment type="caution">
    <text evidence="1">The sequence shown here is derived from an EMBL/GenBank/DDBJ whole genome shotgun (WGS) entry which is preliminary data.</text>
</comment>
<dbReference type="EMBL" id="BLPF01000002">
    <property type="protein sequence ID" value="GFJ82154.1"/>
    <property type="molecule type" value="Genomic_DNA"/>
</dbReference>
<protein>
    <recommendedName>
        <fullName evidence="3">Transcriptional regulator</fullName>
    </recommendedName>
</protein>
<keyword evidence="2" id="KW-1185">Reference proteome</keyword>
<name>A0A6V8KEB4_9ACTN</name>
<dbReference type="Proteomes" id="UP000482800">
    <property type="component" value="Unassembled WGS sequence"/>
</dbReference>
<sequence>MSTQAVYLQRPGEAVRLARAAVNGGRGRAHNAVMARLHTAEACAHAIAGDARNCTAALKLADDATTRINGSDQPAWAGYFTPAHLAGTTIRCLRDLGRTTEALRYTEQALDLPEGSVRTRALHTALIASVHTAGSPAEPEHASQLGHDALQLAERVHSRRVTDRIIDLAQRLSTYRGNPAVDEFLHLARNCVSSASRG</sequence>
<evidence type="ECO:0000313" key="1">
    <source>
        <dbReference type="EMBL" id="GFJ82154.1"/>
    </source>
</evidence>
<reference evidence="1 2" key="2">
    <citation type="submission" date="2020-03" db="EMBL/GenBank/DDBJ databases">
        <authorList>
            <person name="Ichikawa N."/>
            <person name="Kimura A."/>
            <person name="Kitahashi Y."/>
            <person name="Uohara A."/>
        </authorList>
    </citation>
    <scope>NUCLEOTIDE SEQUENCE [LARGE SCALE GENOMIC DNA]</scope>
    <source>
        <strain evidence="1 2">NBRC 108639</strain>
    </source>
</reference>
<dbReference type="RefSeq" id="WP_173062296.1">
    <property type="nucleotide sequence ID" value="NZ_BAABGO010000046.1"/>
</dbReference>
<gene>
    <name evidence="1" type="ORF">Phou_063340</name>
</gene>
<evidence type="ECO:0008006" key="3">
    <source>
        <dbReference type="Google" id="ProtNLM"/>
    </source>
</evidence>
<evidence type="ECO:0000313" key="2">
    <source>
        <dbReference type="Proteomes" id="UP000482800"/>
    </source>
</evidence>
<proteinExistence type="predicted"/>